<sequence length="145" mass="15909">MSIVIKFFVAPDHAAAAAVVERGPDRVFNTLTYGNFDVDEALIEWESILTGRSFDELVAADESEVVADPDGGPGPLLIAASRSLQDALAGADEPWIVEVSKQWIQKRAEDGEEFDQELAAEILGELADLVRTVGKREDRLYCWMA</sequence>
<evidence type="ECO:0008006" key="3">
    <source>
        <dbReference type="Google" id="ProtNLM"/>
    </source>
</evidence>
<dbReference type="RefSeq" id="WP_112442757.1">
    <property type="nucleotide sequence ID" value="NZ_CP030073.1"/>
</dbReference>
<dbReference type="AlphaFoldDB" id="A0A2Z4JCQ6"/>
<accession>A0A2Z4JCQ6</accession>
<dbReference type="Proteomes" id="UP000249616">
    <property type="component" value="Chromosome"/>
</dbReference>
<name>A0A2Z4JCQ6_9ACTN</name>
<evidence type="ECO:0000313" key="2">
    <source>
        <dbReference type="Proteomes" id="UP000249616"/>
    </source>
</evidence>
<evidence type="ECO:0000313" key="1">
    <source>
        <dbReference type="EMBL" id="AWW42914.1"/>
    </source>
</evidence>
<keyword evidence="2" id="KW-1185">Reference proteome</keyword>
<protein>
    <recommendedName>
        <fullName evidence="3">DUF1877 family protein</fullName>
    </recommendedName>
</protein>
<proteinExistence type="predicted"/>
<gene>
    <name evidence="1" type="ORF">DN051_37395</name>
</gene>
<reference evidence="1 2" key="1">
    <citation type="journal article" date="2019" name="Int. J. Syst. Evol. Microbiol.">
        <title>Streptomyces cadmiisoli sp. nov., a novel actinomycete isolated from cadmium-contaminated soil.</title>
        <authorList>
            <person name="Li K."/>
            <person name="Tang X."/>
            <person name="Zhao J."/>
            <person name="Guo Y."/>
            <person name="Tang Y."/>
            <person name="Gao J."/>
        </authorList>
    </citation>
    <scope>NUCLEOTIDE SEQUENCE [LARGE SCALE GENOMIC DNA]</scope>
    <source>
        <strain evidence="1 2">ZFG47</strain>
    </source>
</reference>
<dbReference type="KEGG" id="scad:DN051_37395"/>
<dbReference type="EMBL" id="CP030073">
    <property type="protein sequence ID" value="AWW42914.1"/>
    <property type="molecule type" value="Genomic_DNA"/>
</dbReference>
<organism evidence="1 2">
    <name type="scientific">Streptomyces cadmiisoli</name>
    <dbReference type="NCBI Taxonomy" id="2184053"/>
    <lineage>
        <taxon>Bacteria</taxon>
        <taxon>Bacillati</taxon>
        <taxon>Actinomycetota</taxon>
        <taxon>Actinomycetes</taxon>
        <taxon>Kitasatosporales</taxon>
        <taxon>Streptomycetaceae</taxon>
        <taxon>Streptomyces</taxon>
        <taxon>Streptomyces aurantiacus group</taxon>
    </lineage>
</organism>